<dbReference type="Pfam" id="PF20168">
    <property type="entry name" value="PDS5"/>
    <property type="match status" value="1"/>
</dbReference>
<sequence>MARERALRFRGRLSAKDAPDVVLERVQALRRELAATEQDTLDTKHLDPYCDALKKSEFLQHPRAAVRASVACCLSDMLRLYAPNAPFSEAEIAQIFAQFLAQLTEPGSSLADRDAELYADKVYVLQSLSTVKSVALVCDVHGASKLISSYFAQLMALGAHELATNVELYVVDVLVQLVEESASLPRAAIDTLLAAFDDDAPPAQHRIAVAVCRATEDRLQKHVAQALSASIRGAAQRDARAAVHARIVRIAASVPSLLTSVVPQLEAELASDDAEVRQLATRVLASLFALDRASFAAQYTSAWRAWKGRAVDRHAGVRTDWVDGAWAVVTHHASLAAELGETLGRRASDPEERVRVAVARGARALDYETLRHHVPRVVLEQLAQRGKDKRAAVREAALDAVGHAYALAYPELRRDPGATEHFSWIPRAVLPCALAGTGDVVHSVAQTLDTHLVPFDEPAAYAARLVYVYRTLDDEARAALYYFTNLRLARPTACDAFLAAWADGDVRDVVRPVCALLRTDAAADLEALGAWRSDAAQAHARTAFDAHTSAADAHAACAAALELVRAHDAALEPTCAAFLRAGSYPVLNTSLVLPLLDAGDDAAPLRTYLARDAPQLLAPHAAALAARTQAGSVAALELLAALAAHTHVDVPDALRDALRAWCDDERDAYDATATPLAAQVLACTHDPALTHVVHALESRAALGTVDDQAAAYTALGAVAAHAPDAVALDALAEQITALLRAPWAAPDAPAWHATPPALHVRLAALAALARVCAAAHDAARARPVVQLLLHIAQRGEPRADVQTPPRAAARLRLAAAEELVRLAETNAYAPLVGARLARLAHVLQDEAFEVRAGFLHTLLAARTRRAVPAAFEAALYLVALDPEDEVRARVAAYARRAAAQGAAPEAQAARLLHLLAHHPDLATDDDEALVSFGTYVAFFAACVATQDNVAALVHVARAVHHAADATDARTSDALSLVGAIAERVLQHTADTHGWAVRPLADAEAAAHTLPPELFAARTAPAPTLPARAAERLVHGEVRVPLTQAQLPKPRGKRAKHH</sequence>
<organism evidence="6 7">
    <name type="scientific">Malassezia furfur</name>
    <name type="common">Pityriasis versicolor infection agent</name>
    <name type="synonym">Pityrosporum furfur</name>
    <dbReference type="NCBI Taxonomy" id="55194"/>
    <lineage>
        <taxon>Eukaryota</taxon>
        <taxon>Fungi</taxon>
        <taxon>Dikarya</taxon>
        <taxon>Basidiomycota</taxon>
        <taxon>Ustilaginomycotina</taxon>
        <taxon>Malasseziomycetes</taxon>
        <taxon>Malasseziales</taxon>
        <taxon>Malasseziaceae</taxon>
        <taxon>Malassezia</taxon>
    </lineage>
</organism>
<dbReference type="Proteomes" id="UP000818624">
    <property type="component" value="Chromosome 1"/>
</dbReference>
<evidence type="ECO:0000313" key="7">
    <source>
        <dbReference type="Proteomes" id="UP000818624"/>
    </source>
</evidence>
<gene>
    <name evidence="6" type="primary">PDS5</name>
    <name evidence="6" type="ORF">GLX27_001643</name>
</gene>
<dbReference type="SUPFAM" id="SSF48371">
    <property type="entry name" value="ARM repeat"/>
    <property type="match status" value="1"/>
</dbReference>
<evidence type="ECO:0000313" key="6">
    <source>
        <dbReference type="EMBL" id="WFD46999.1"/>
    </source>
</evidence>
<proteinExistence type="predicted"/>
<dbReference type="EMBL" id="CP046234">
    <property type="protein sequence ID" value="WFD46999.1"/>
    <property type="molecule type" value="Genomic_DNA"/>
</dbReference>
<name>A0ABY8EPQ5_MALFU</name>
<reference evidence="6 7" key="1">
    <citation type="journal article" date="2020" name="Elife">
        <title>Loss of centromere function drives karyotype evolution in closely related Malassezia species.</title>
        <authorList>
            <person name="Sankaranarayanan S.R."/>
            <person name="Ianiri G."/>
            <person name="Coelho M.A."/>
            <person name="Reza M.H."/>
            <person name="Thimmappa B.C."/>
            <person name="Ganguly P."/>
            <person name="Vadnala R.N."/>
            <person name="Sun S."/>
            <person name="Siddharthan R."/>
            <person name="Tellgren-Roth C."/>
            <person name="Dawson T.L."/>
            <person name="Heitman J."/>
            <person name="Sanyal K."/>
        </authorList>
    </citation>
    <scope>NUCLEOTIDE SEQUENCE [LARGE SCALE GENOMIC DNA]</scope>
    <source>
        <strain evidence="6">CBS14141</strain>
    </source>
</reference>
<evidence type="ECO:0000256" key="3">
    <source>
        <dbReference type="ARBA" id="ARBA00022776"/>
    </source>
</evidence>
<evidence type="ECO:0000256" key="1">
    <source>
        <dbReference type="ARBA" id="ARBA00004123"/>
    </source>
</evidence>
<dbReference type="CDD" id="cd19953">
    <property type="entry name" value="PDS5"/>
    <property type="match status" value="1"/>
</dbReference>
<evidence type="ECO:0000256" key="5">
    <source>
        <dbReference type="ARBA" id="ARBA00023306"/>
    </source>
</evidence>
<keyword evidence="7" id="KW-1185">Reference proteome</keyword>
<dbReference type="InterPro" id="IPR011989">
    <property type="entry name" value="ARM-like"/>
</dbReference>
<dbReference type="InterPro" id="IPR039776">
    <property type="entry name" value="Pds5"/>
</dbReference>
<keyword evidence="5" id="KW-0131">Cell cycle</keyword>
<accession>A0ABY8EPQ5</accession>
<dbReference type="PANTHER" id="PTHR12663:SF0">
    <property type="entry name" value="PRECOCIOUS DISSOCIATION OF SISTERS 5, ISOFORM A"/>
    <property type="match status" value="1"/>
</dbReference>
<dbReference type="InterPro" id="IPR016024">
    <property type="entry name" value="ARM-type_fold"/>
</dbReference>
<keyword evidence="2" id="KW-0132">Cell division</keyword>
<dbReference type="PANTHER" id="PTHR12663">
    <property type="entry name" value="ANDROGEN INDUCED INHIBITOR OF PROLIFERATION AS3 / PDS5-RELATED"/>
    <property type="match status" value="1"/>
</dbReference>
<dbReference type="Gene3D" id="1.25.10.10">
    <property type="entry name" value="Leucine-rich Repeat Variant"/>
    <property type="match status" value="1"/>
</dbReference>
<keyword evidence="4" id="KW-0539">Nucleus</keyword>
<protein>
    <submittedName>
        <fullName evidence="6">Sister chromatid cohesion protein pds5</fullName>
    </submittedName>
</protein>
<evidence type="ECO:0000256" key="4">
    <source>
        <dbReference type="ARBA" id="ARBA00023242"/>
    </source>
</evidence>
<comment type="subcellular location">
    <subcellularLocation>
        <location evidence="1">Nucleus</location>
    </subcellularLocation>
</comment>
<keyword evidence="3" id="KW-0498">Mitosis</keyword>
<evidence type="ECO:0000256" key="2">
    <source>
        <dbReference type="ARBA" id="ARBA00022618"/>
    </source>
</evidence>